<reference evidence="1" key="1">
    <citation type="journal article" date="2021" name="Environ. Microbiol.">
        <title>Gene family expansions and transcriptome signatures uncover fungal adaptations to wood decay.</title>
        <authorList>
            <person name="Hage H."/>
            <person name="Miyauchi S."/>
            <person name="Viragh M."/>
            <person name="Drula E."/>
            <person name="Min B."/>
            <person name="Chaduli D."/>
            <person name="Navarro D."/>
            <person name="Favel A."/>
            <person name="Norest M."/>
            <person name="Lesage-Meessen L."/>
            <person name="Balint B."/>
            <person name="Merenyi Z."/>
            <person name="de Eugenio L."/>
            <person name="Morin E."/>
            <person name="Martinez A.T."/>
            <person name="Baldrian P."/>
            <person name="Stursova M."/>
            <person name="Martinez M.J."/>
            <person name="Novotny C."/>
            <person name="Magnuson J.K."/>
            <person name="Spatafora J.W."/>
            <person name="Maurice S."/>
            <person name="Pangilinan J."/>
            <person name="Andreopoulos W."/>
            <person name="LaButti K."/>
            <person name="Hundley H."/>
            <person name="Na H."/>
            <person name="Kuo A."/>
            <person name="Barry K."/>
            <person name="Lipzen A."/>
            <person name="Henrissat B."/>
            <person name="Riley R."/>
            <person name="Ahrendt S."/>
            <person name="Nagy L.G."/>
            <person name="Grigoriev I.V."/>
            <person name="Martin F."/>
            <person name="Rosso M.N."/>
        </authorList>
    </citation>
    <scope>NUCLEOTIDE SEQUENCE</scope>
    <source>
        <strain evidence="1">CBS 384.51</strain>
    </source>
</reference>
<dbReference type="Proteomes" id="UP001055072">
    <property type="component" value="Unassembled WGS sequence"/>
</dbReference>
<comment type="caution">
    <text evidence="1">The sequence shown here is derived from an EMBL/GenBank/DDBJ whole genome shotgun (WGS) entry which is preliminary data.</text>
</comment>
<proteinExistence type="predicted"/>
<gene>
    <name evidence="1" type="ORF">BDY19DRAFT_995362</name>
</gene>
<organism evidence="1 2">
    <name type="scientific">Irpex rosettiformis</name>
    <dbReference type="NCBI Taxonomy" id="378272"/>
    <lineage>
        <taxon>Eukaryota</taxon>
        <taxon>Fungi</taxon>
        <taxon>Dikarya</taxon>
        <taxon>Basidiomycota</taxon>
        <taxon>Agaricomycotina</taxon>
        <taxon>Agaricomycetes</taxon>
        <taxon>Polyporales</taxon>
        <taxon>Irpicaceae</taxon>
        <taxon>Irpex</taxon>
    </lineage>
</organism>
<keyword evidence="2" id="KW-1185">Reference proteome</keyword>
<dbReference type="EMBL" id="MU274920">
    <property type="protein sequence ID" value="KAI0086923.1"/>
    <property type="molecule type" value="Genomic_DNA"/>
</dbReference>
<sequence length="242" mass="27097">MSWSLWKIPLIITNATGIHIAYTPPNPIPNADELHQYGSRNSDLTLLFKLRRHAAIVAKGIHWAFASCESLVILAYAFPSTHSQPILTTLLHRAENASAVRVTPQNVVGCALVVAGVGIRLACQRELGRFFTWEKSVKKDQQLVTSGPYAVVRHPSYTGMLLATVGTLLCHLGPGNWLLQSSLLESPWTKGLVVLWIAYSAGLPCVMFFRTFDEDRVLRAHFPEQWDAYAKRVPYRLVPYIF</sequence>
<accession>A0ACB8TXW3</accession>
<name>A0ACB8TXW3_9APHY</name>
<protein>
    <submittedName>
        <fullName evidence="1">Uncharacterized protein</fullName>
    </submittedName>
</protein>
<evidence type="ECO:0000313" key="2">
    <source>
        <dbReference type="Proteomes" id="UP001055072"/>
    </source>
</evidence>
<evidence type="ECO:0000313" key="1">
    <source>
        <dbReference type="EMBL" id="KAI0086923.1"/>
    </source>
</evidence>